<organism evidence="3">
    <name type="scientific">Bactrocera latifrons</name>
    <name type="common">Malaysian fruit fly</name>
    <name type="synonym">Chaetodacus latifrons</name>
    <dbReference type="NCBI Taxonomy" id="174628"/>
    <lineage>
        <taxon>Eukaryota</taxon>
        <taxon>Metazoa</taxon>
        <taxon>Ecdysozoa</taxon>
        <taxon>Arthropoda</taxon>
        <taxon>Hexapoda</taxon>
        <taxon>Insecta</taxon>
        <taxon>Pterygota</taxon>
        <taxon>Neoptera</taxon>
        <taxon>Endopterygota</taxon>
        <taxon>Diptera</taxon>
        <taxon>Brachycera</taxon>
        <taxon>Muscomorpha</taxon>
        <taxon>Tephritoidea</taxon>
        <taxon>Tephritidae</taxon>
        <taxon>Bactrocera</taxon>
        <taxon>Bactrocera</taxon>
    </lineage>
</organism>
<dbReference type="InterPro" id="IPR000718">
    <property type="entry name" value="Peptidase_M13"/>
</dbReference>
<evidence type="ECO:0000313" key="3">
    <source>
        <dbReference type="EMBL" id="JAI37782.1"/>
    </source>
</evidence>
<accession>A0A0K8VG02</accession>
<evidence type="ECO:0000313" key="2">
    <source>
        <dbReference type="EMBL" id="JAI26010.1"/>
    </source>
</evidence>
<dbReference type="InterPro" id="IPR018497">
    <property type="entry name" value="Peptidase_M13_C"/>
</dbReference>
<proteinExistence type="predicted"/>
<dbReference type="GO" id="GO:0005886">
    <property type="term" value="C:plasma membrane"/>
    <property type="evidence" value="ECO:0007669"/>
    <property type="project" value="TreeGrafter"/>
</dbReference>
<dbReference type="EMBL" id="GDHF01026304">
    <property type="protein sequence ID" value="JAI26010.1"/>
    <property type="molecule type" value="Transcribed_RNA"/>
</dbReference>
<dbReference type="InterPro" id="IPR024079">
    <property type="entry name" value="MetalloPept_cat_dom_sf"/>
</dbReference>
<dbReference type="PANTHER" id="PTHR11733">
    <property type="entry name" value="ZINC METALLOPROTEASE FAMILY M13 NEPRILYSIN-RELATED"/>
    <property type="match status" value="1"/>
</dbReference>
<gene>
    <name evidence="3" type="primary">Mme_4</name>
    <name evidence="2" type="synonym">Mme_9</name>
    <name evidence="2" type="ORF">c0_g2_i2</name>
    <name evidence="3" type="ORF">c0_g2_i9</name>
</gene>
<evidence type="ECO:0000259" key="1">
    <source>
        <dbReference type="Pfam" id="PF01431"/>
    </source>
</evidence>
<reference evidence="3" key="1">
    <citation type="submission" date="2015-06" db="EMBL/GenBank/DDBJ databases">
        <authorList>
            <person name="Hoefler B.C."/>
            <person name="Straight P.D."/>
        </authorList>
    </citation>
    <scope>NUCLEOTIDE SEQUENCE</scope>
</reference>
<sequence length="147" mass="17130">MSEGDSFVKVINFHSFSYNFRMDNRSILHIYLYFQLNGVNTQGENIADNGGVKESYRAYRQWAEQNGPEPKLPGLDYTPEQMFWISAGQTWCAKYRKETLKMRITTGVHSPSQFRVMGTFSNMKDFARDFNCPEGSRMNPVQKCEVW</sequence>
<dbReference type="Gene3D" id="3.40.390.10">
    <property type="entry name" value="Collagenase (Catalytic Domain)"/>
    <property type="match status" value="1"/>
</dbReference>
<dbReference type="AlphaFoldDB" id="A0A0K8VG02"/>
<dbReference type="EMBL" id="GDHF01014532">
    <property type="protein sequence ID" value="JAI37782.1"/>
    <property type="molecule type" value="Transcribed_RNA"/>
</dbReference>
<name>A0A0K8VG02_BACLA</name>
<dbReference type="PANTHER" id="PTHR11733:SF224">
    <property type="entry name" value="NEPRILYSIN-2"/>
    <property type="match status" value="1"/>
</dbReference>
<dbReference type="GO" id="GO:0016485">
    <property type="term" value="P:protein processing"/>
    <property type="evidence" value="ECO:0007669"/>
    <property type="project" value="TreeGrafter"/>
</dbReference>
<dbReference type="PROSITE" id="PS51885">
    <property type="entry name" value="NEPRILYSIN"/>
    <property type="match status" value="1"/>
</dbReference>
<feature type="domain" description="Peptidase M13 C-terminal" evidence="1">
    <location>
        <begin position="35"/>
        <end position="146"/>
    </location>
</feature>
<dbReference type="SUPFAM" id="SSF55486">
    <property type="entry name" value="Metalloproteases ('zincins'), catalytic domain"/>
    <property type="match status" value="1"/>
</dbReference>
<dbReference type="OrthoDB" id="6475849at2759"/>
<dbReference type="GO" id="GO:0004222">
    <property type="term" value="F:metalloendopeptidase activity"/>
    <property type="evidence" value="ECO:0007669"/>
    <property type="project" value="InterPro"/>
</dbReference>
<dbReference type="Pfam" id="PF01431">
    <property type="entry name" value="Peptidase_M13"/>
    <property type="match status" value="1"/>
</dbReference>
<protein>
    <submittedName>
        <fullName evidence="3">Neprilysin</fullName>
    </submittedName>
</protein>